<dbReference type="PANTHER" id="PTHR15337">
    <property type="entry name" value="ANTERIOR GRADIENT PROTEIN-RELATED"/>
    <property type="match status" value="1"/>
</dbReference>
<sequence length="146" mass="17110">MKNIILTLFFFISTFLNAQKANGIIWHDNIEVSVKRALKENKQVLVYFSGSDWCKPCMELKTKVFDSTFFKKEVENKYVLVNIDFVLDRKKLTKEHLEYIEKSAEKYNEKGAFPLVIILSKKGKVIQSIDGYKSETAEYYVNTYLK</sequence>
<dbReference type="InterPro" id="IPR036249">
    <property type="entry name" value="Thioredoxin-like_sf"/>
</dbReference>
<dbReference type="Proteomes" id="UP000231564">
    <property type="component" value="Chromosome MARIT"/>
</dbReference>
<dbReference type="SUPFAM" id="SSF52833">
    <property type="entry name" value="Thioredoxin-like"/>
    <property type="match status" value="1"/>
</dbReference>
<dbReference type="STRING" id="1349785.GCA_000509405_01635"/>
<dbReference type="RefSeq" id="WP_024741072.1">
    <property type="nucleotide sequence ID" value="NZ_BAUG01000016.1"/>
</dbReference>
<dbReference type="PANTHER" id="PTHR15337:SF11">
    <property type="entry name" value="THIOREDOXIN DOMAIN-CONTAINING PROTEIN"/>
    <property type="match status" value="1"/>
</dbReference>
<dbReference type="Gene3D" id="3.40.30.10">
    <property type="entry name" value="Glutaredoxin"/>
    <property type="match status" value="1"/>
</dbReference>
<evidence type="ECO:0000313" key="3">
    <source>
        <dbReference type="EMBL" id="SFZ85183.1"/>
    </source>
</evidence>
<evidence type="ECO:0000256" key="1">
    <source>
        <dbReference type="ARBA" id="ARBA00022729"/>
    </source>
</evidence>
<evidence type="ECO:0008006" key="5">
    <source>
        <dbReference type="Google" id="ProtNLM"/>
    </source>
</evidence>
<dbReference type="OrthoDB" id="981626at2"/>
<name>A0A2H1EDG9_9FLAO</name>
<reference evidence="3 4" key="1">
    <citation type="submission" date="2016-11" db="EMBL/GenBank/DDBJ databases">
        <authorList>
            <person name="Jaros S."/>
            <person name="Januszkiewicz K."/>
            <person name="Wedrychowicz H."/>
        </authorList>
    </citation>
    <scope>NUCLEOTIDE SEQUENCE [LARGE SCALE GENOMIC DNA]</scope>
    <source>
        <strain evidence="3">NCIMB 2154T</strain>
    </source>
</reference>
<accession>A0A2H1EDG9</accession>
<evidence type="ECO:0000256" key="2">
    <source>
        <dbReference type="SAM" id="SignalP"/>
    </source>
</evidence>
<proteinExistence type="predicted"/>
<feature type="chain" id="PRO_5013708834" description="Thioredoxin family protein" evidence="2">
    <location>
        <begin position="19"/>
        <end position="146"/>
    </location>
</feature>
<keyword evidence="4" id="KW-1185">Reference proteome</keyword>
<dbReference type="Pfam" id="PF13899">
    <property type="entry name" value="Thioredoxin_7"/>
    <property type="match status" value="1"/>
</dbReference>
<dbReference type="KEGG" id="tmar:MARIT_3092"/>
<dbReference type="InterPro" id="IPR051099">
    <property type="entry name" value="AGR/TXD"/>
</dbReference>
<feature type="signal peptide" evidence="2">
    <location>
        <begin position="1"/>
        <end position="18"/>
    </location>
</feature>
<dbReference type="EMBL" id="LT634361">
    <property type="protein sequence ID" value="SFZ85183.1"/>
    <property type="molecule type" value="Genomic_DNA"/>
</dbReference>
<protein>
    <recommendedName>
        <fullName evidence="5">Thioredoxin family protein</fullName>
    </recommendedName>
</protein>
<dbReference type="AlphaFoldDB" id="A0A2H1EDG9"/>
<organism evidence="3 4">
    <name type="scientific">Tenacibaculum maritimum NCIMB 2154</name>
    <dbReference type="NCBI Taxonomy" id="1349785"/>
    <lineage>
        <taxon>Bacteria</taxon>
        <taxon>Pseudomonadati</taxon>
        <taxon>Bacteroidota</taxon>
        <taxon>Flavobacteriia</taxon>
        <taxon>Flavobacteriales</taxon>
        <taxon>Flavobacteriaceae</taxon>
        <taxon>Tenacibaculum</taxon>
    </lineage>
</organism>
<dbReference type="GeneID" id="47724535"/>
<keyword evidence="1 2" id="KW-0732">Signal</keyword>
<gene>
    <name evidence="3" type="ORF">MARIT_3092</name>
</gene>
<evidence type="ECO:0000313" key="4">
    <source>
        <dbReference type="Proteomes" id="UP000231564"/>
    </source>
</evidence>